<name>A0ACB9MG68_BAUVA</name>
<sequence>MKISMRAYIPGWRFLSPSTHRRMEIAQDIQPSLKDIISGREKAAREREEVLQVFGNQNPDFDGLSHLKIVTMILYEVLRLYSPLVEVFRAIDRDVKLGNLLLPAGVQVGLPIILLHHNYQVWGEDANEFRPERFSGGVSKATKGQASFFPFGRDPRICIGQNFAILEAKMALSMILQRFSFELYPAYSHAPHKSICL</sequence>
<evidence type="ECO:0000313" key="1">
    <source>
        <dbReference type="EMBL" id="KAI4323110.1"/>
    </source>
</evidence>
<dbReference type="EMBL" id="CM039434">
    <property type="protein sequence ID" value="KAI4323110.1"/>
    <property type="molecule type" value="Genomic_DNA"/>
</dbReference>
<gene>
    <name evidence="1" type="ORF">L6164_022742</name>
</gene>
<keyword evidence="2" id="KW-1185">Reference proteome</keyword>
<proteinExistence type="predicted"/>
<reference evidence="1 2" key="1">
    <citation type="journal article" date="2022" name="DNA Res.">
        <title>Chromosomal-level genome assembly of the orchid tree Bauhinia variegata (Leguminosae; Cercidoideae) supports the allotetraploid origin hypothesis of Bauhinia.</title>
        <authorList>
            <person name="Zhong Y."/>
            <person name="Chen Y."/>
            <person name="Zheng D."/>
            <person name="Pang J."/>
            <person name="Liu Y."/>
            <person name="Luo S."/>
            <person name="Meng S."/>
            <person name="Qian L."/>
            <person name="Wei D."/>
            <person name="Dai S."/>
            <person name="Zhou R."/>
        </authorList>
    </citation>
    <scope>NUCLEOTIDE SEQUENCE [LARGE SCALE GENOMIC DNA]</scope>
    <source>
        <strain evidence="1">BV-YZ2020</strain>
    </source>
</reference>
<comment type="caution">
    <text evidence="1">The sequence shown here is derived from an EMBL/GenBank/DDBJ whole genome shotgun (WGS) entry which is preliminary data.</text>
</comment>
<protein>
    <submittedName>
        <fullName evidence="1">Uncharacterized protein</fullName>
    </submittedName>
</protein>
<dbReference type="Proteomes" id="UP000828941">
    <property type="component" value="Chromosome 9"/>
</dbReference>
<accession>A0ACB9MG68</accession>
<organism evidence="1 2">
    <name type="scientific">Bauhinia variegata</name>
    <name type="common">Purple orchid tree</name>
    <name type="synonym">Phanera variegata</name>
    <dbReference type="NCBI Taxonomy" id="167791"/>
    <lineage>
        <taxon>Eukaryota</taxon>
        <taxon>Viridiplantae</taxon>
        <taxon>Streptophyta</taxon>
        <taxon>Embryophyta</taxon>
        <taxon>Tracheophyta</taxon>
        <taxon>Spermatophyta</taxon>
        <taxon>Magnoliopsida</taxon>
        <taxon>eudicotyledons</taxon>
        <taxon>Gunneridae</taxon>
        <taxon>Pentapetalae</taxon>
        <taxon>rosids</taxon>
        <taxon>fabids</taxon>
        <taxon>Fabales</taxon>
        <taxon>Fabaceae</taxon>
        <taxon>Cercidoideae</taxon>
        <taxon>Cercideae</taxon>
        <taxon>Bauhiniinae</taxon>
        <taxon>Bauhinia</taxon>
    </lineage>
</organism>
<evidence type="ECO:0000313" key="2">
    <source>
        <dbReference type="Proteomes" id="UP000828941"/>
    </source>
</evidence>